<evidence type="ECO:0000256" key="1">
    <source>
        <dbReference type="SAM" id="MobiDB-lite"/>
    </source>
</evidence>
<dbReference type="Pfam" id="PF18701">
    <property type="entry name" value="DUF5641"/>
    <property type="match status" value="1"/>
</dbReference>
<gene>
    <name evidence="5" type="ORF">QE152_g4162</name>
</gene>
<dbReference type="Pfam" id="PF22936">
    <property type="entry name" value="Pol_BBD"/>
    <property type="match status" value="1"/>
</dbReference>
<dbReference type="InterPro" id="IPR054722">
    <property type="entry name" value="PolX-like_BBD"/>
</dbReference>
<accession>A0AAW1MXA1</accession>
<keyword evidence="5" id="KW-0489">Methyltransferase</keyword>
<dbReference type="Proteomes" id="UP001458880">
    <property type="component" value="Unassembled WGS sequence"/>
</dbReference>
<sequence length="307" mass="35015">MEAMEPGLIGRPVASLRDPNVCHIPVSRLTSFQRLQYLHQNLWKRWSQEYISELQQRSKWRTQQSQLEPDMFVLVKDDNVPPLQWKLGRIFQLHPGTDGIARVASVRTQHVKDKNLGEITVANNNKVPVVCTGDIDIKTEVNDKQFDIVIRDALCVPNLTTNLLSVSQLIKKGNRVIFTEKDCQIYNSVGELIATADLQENVYKLNIELIATADLQENVYKLNIIKPETNKCFLATANMWHRRLGHVNYADLRKMNDGVVQGLTCKDKVVKQDCVVCCEGKQSRPPFKHEGTRATERRQTKQASVQA</sequence>
<protein>
    <submittedName>
        <fullName evidence="5">Methyltransferase (DUF5641)</fullName>
    </submittedName>
</protein>
<feature type="compositionally biased region" description="Basic and acidic residues" evidence="1">
    <location>
        <begin position="287"/>
        <end position="299"/>
    </location>
</feature>
<name>A0AAW1MXA1_POPJA</name>
<keyword evidence="5" id="KW-0808">Transferase</keyword>
<feature type="region of interest" description="Disordered" evidence="1">
    <location>
        <begin position="286"/>
        <end position="307"/>
    </location>
</feature>
<evidence type="ECO:0000259" key="4">
    <source>
        <dbReference type="Pfam" id="PF22936"/>
    </source>
</evidence>
<feature type="domain" description="Retrovirus-related Pol polyprotein from transposon TNT 1-94-like beta-barrel" evidence="4">
    <location>
        <begin position="115"/>
        <end position="173"/>
    </location>
</feature>
<evidence type="ECO:0000259" key="2">
    <source>
        <dbReference type="Pfam" id="PF13976"/>
    </source>
</evidence>
<dbReference type="AlphaFoldDB" id="A0AAW1MXA1"/>
<keyword evidence="6" id="KW-1185">Reference proteome</keyword>
<feature type="domain" description="DUF5641" evidence="3">
    <location>
        <begin position="31"/>
        <end position="110"/>
    </location>
</feature>
<dbReference type="PANTHER" id="PTHR47331:SF5">
    <property type="entry name" value="RIBONUCLEASE H"/>
    <property type="match status" value="1"/>
</dbReference>
<organism evidence="5 6">
    <name type="scientific">Popillia japonica</name>
    <name type="common">Japanese beetle</name>
    <dbReference type="NCBI Taxonomy" id="7064"/>
    <lineage>
        <taxon>Eukaryota</taxon>
        <taxon>Metazoa</taxon>
        <taxon>Ecdysozoa</taxon>
        <taxon>Arthropoda</taxon>
        <taxon>Hexapoda</taxon>
        <taxon>Insecta</taxon>
        <taxon>Pterygota</taxon>
        <taxon>Neoptera</taxon>
        <taxon>Endopterygota</taxon>
        <taxon>Coleoptera</taxon>
        <taxon>Polyphaga</taxon>
        <taxon>Scarabaeiformia</taxon>
        <taxon>Scarabaeidae</taxon>
        <taxon>Rutelinae</taxon>
        <taxon>Popillia</taxon>
    </lineage>
</organism>
<dbReference type="InterPro" id="IPR040676">
    <property type="entry name" value="DUF5641"/>
</dbReference>
<dbReference type="EMBL" id="JASPKY010000019">
    <property type="protein sequence ID" value="KAK9752604.1"/>
    <property type="molecule type" value="Genomic_DNA"/>
</dbReference>
<feature type="domain" description="GAG-pre-integrase" evidence="2">
    <location>
        <begin position="219"/>
        <end position="282"/>
    </location>
</feature>
<evidence type="ECO:0000313" key="6">
    <source>
        <dbReference type="Proteomes" id="UP001458880"/>
    </source>
</evidence>
<evidence type="ECO:0000259" key="3">
    <source>
        <dbReference type="Pfam" id="PF18701"/>
    </source>
</evidence>
<dbReference type="PANTHER" id="PTHR47331">
    <property type="entry name" value="PHD-TYPE DOMAIN-CONTAINING PROTEIN"/>
    <property type="match status" value="1"/>
</dbReference>
<proteinExistence type="predicted"/>
<dbReference type="InterPro" id="IPR025724">
    <property type="entry name" value="GAG-pre-integrase_dom"/>
</dbReference>
<dbReference type="Pfam" id="PF13976">
    <property type="entry name" value="gag_pre-integrs"/>
    <property type="match status" value="1"/>
</dbReference>
<dbReference type="GO" id="GO:0032259">
    <property type="term" value="P:methylation"/>
    <property type="evidence" value="ECO:0007669"/>
    <property type="project" value="UniProtKB-KW"/>
</dbReference>
<dbReference type="GO" id="GO:0008168">
    <property type="term" value="F:methyltransferase activity"/>
    <property type="evidence" value="ECO:0007669"/>
    <property type="project" value="UniProtKB-KW"/>
</dbReference>
<comment type="caution">
    <text evidence="5">The sequence shown here is derived from an EMBL/GenBank/DDBJ whole genome shotgun (WGS) entry which is preliminary data.</text>
</comment>
<reference evidence="5 6" key="1">
    <citation type="journal article" date="2024" name="BMC Genomics">
        <title>De novo assembly and annotation of Popillia japonica's genome with initial clues to its potential as an invasive pest.</title>
        <authorList>
            <person name="Cucini C."/>
            <person name="Boschi S."/>
            <person name="Funari R."/>
            <person name="Cardaioli E."/>
            <person name="Iannotti N."/>
            <person name="Marturano G."/>
            <person name="Paoli F."/>
            <person name="Bruttini M."/>
            <person name="Carapelli A."/>
            <person name="Frati F."/>
            <person name="Nardi F."/>
        </authorList>
    </citation>
    <scope>NUCLEOTIDE SEQUENCE [LARGE SCALE GENOMIC DNA]</scope>
    <source>
        <strain evidence="5">DMR45628</strain>
    </source>
</reference>
<evidence type="ECO:0000313" key="5">
    <source>
        <dbReference type="EMBL" id="KAK9752604.1"/>
    </source>
</evidence>